<name>A0ACB7X8L4_9ERIC</name>
<evidence type="ECO:0000313" key="2">
    <source>
        <dbReference type="Proteomes" id="UP000828048"/>
    </source>
</evidence>
<organism evidence="1 2">
    <name type="scientific">Vaccinium darrowii</name>
    <dbReference type="NCBI Taxonomy" id="229202"/>
    <lineage>
        <taxon>Eukaryota</taxon>
        <taxon>Viridiplantae</taxon>
        <taxon>Streptophyta</taxon>
        <taxon>Embryophyta</taxon>
        <taxon>Tracheophyta</taxon>
        <taxon>Spermatophyta</taxon>
        <taxon>Magnoliopsida</taxon>
        <taxon>eudicotyledons</taxon>
        <taxon>Gunneridae</taxon>
        <taxon>Pentapetalae</taxon>
        <taxon>asterids</taxon>
        <taxon>Ericales</taxon>
        <taxon>Ericaceae</taxon>
        <taxon>Vaccinioideae</taxon>
        <taxon>Vaccinieae</taxon>
        <taxon>Vaccinium</taxon>
    </lineage>
</organism>
<evidence type="ECO:0000313" key="1">
    <source>
        <dbReference type="EMBL" id="KAH7837066.1"/>
    </source>
</evidence>
<accession>A0ACB7X8L4</accession>
<gene>
    <name evidence="1" type="ORF">Vadar_009166</name>
</gene>
<dbReference type="EMBL" id="CM037156">
    <property type="protein sequence ID" value="KAH7837066.1"/>
    <property type="molecule type" value="Genomic_DNA"/>
</dbReference>
<sequence>MDGDVVYSKKKTNAAAVTSSSSSSSSSRKRPRRITSTKPNYKEKEEVEAPTASDIEDFSFSGKETLEIRAFLLEWYDLNQRDLPWRRISSSNEGKGDNDEEGSERRAYAVWVSEVMLQQTRVQAVIGYFNRWMQKWPTLGHLARASIEEVNEMWAGLGYYRRARYLLEGAKKIVEEGEFPKTVSSLRKVPGIGDYTAGAIASIAFKEAVPVVDGNVVRVVARLKAISANPKSTIKNFWKLSGQLVDPSRPGDFNQALMELGATVCTPLSPSCSLCPVSAHCRALSLATQESSAQVTDYPIKVVKSKPRHDFSAVTVVEILEGKDTTDELQTDGRFLLVKRPEEGLLAGLWEFPSVLVGVEADLATRRHAIDQFLKMSFKLDLKKSCTIVLREYIGEYVHVFSHIRLKMYVELLVIRLKGGTHVLHGKPDSKTMAWKSVETKALSSMGLTSGVRKVYSMIQKFKQDKSKPIPVKATKKNIVSKTKQNRC</sequence>
<reference evidence="1 2" key="1">
    <citation type="journal article" date="2021" name="Hortic Res">
        <title>High-quality reference genome and annotation aids understanding of berry development for evergreen blueberry (Vaccinium darrowii).</title>
        <authorList>
            <person name="Yu J."/>
            <person name="Hulse-Kemp A.M."/>
            <person name="Babiker E."/>
            <person name="Staton M."/>
        </authorList>
    </citation>
    <scope>NUCLEOTIDE SEQUENCE [LARGE SCALE GENOMIC DNA]</scope>
    <source>
        <strain evidence="2">cv. NJ 8807/NJ 8810</strain>
        <tissue evidence="1">Young leaf</tissue>
    </source>
</reference>
<proteinExistence type="predicted"/>
<comment type="caution">
    <text evidence="1">The sequence shown here is derived from an EMBL/GenBank/DDBJ whole genome shotgun (WGS) entry which is preliminary data.</text>
</comment>
<protein>
    <submittedName>
        <fullName evidence="1">Uncharacterized protein</fullName>
    </submittedName>
</protein>
<keyword evidence="2" id="KW-1185">Reference proteome</keyword>
<dbReference type="Proteomes" id="UP000828048">
    <property type="component" value="Chromosome 6"/>
</dbReference>